<feature type="transmembrane region" description="Helical" evidence="19">
    <location>
        <begin position="695"/>
        <end position="715"/>
    </location>
</feature>
<dbReference type="InterPro" id="IPR023616">
    <property type="entry name" value="Cyt_c_oxase-like_su1_dom"/>
</dbReference>
<dbReference type="PROSITE" id="PS50253">
    <property type="entry name" value="COX3"/>
    <property type="match status" value="1"/>
</dbReference>
<name>A0A1T4QYG0_9GAMM</name>
<feature type="transmembrane region" description="Helical" evidence="19">
    <location>
        <begin position="653"/>
        <end position="675"/>
    </location>
</feature>
<dbReference type="GO" id="GO:0004129">
    <property type="term" value="F:cytochrome-c oxidase activity"/>
    <property type="evidence" value="ECO:0007669"/>
    <property type="project" value="UniProtKB-EC"/>
</dbReference>
<dbReference type="SUPFAM" id="SSF81452">
    <property type="entry name" value="Cytochrome c oxidase subunit III-like"/>
    <property type="match status" value="1"/>
</dbReference>
<feature type="transmembrane region" description="Helical" evidence="19">
    <location>
        <begin position="424"/>
        <end position="445"/>
    </location>
</feature>
<evidence type="ECO:0000256" key="2">
    <source>
        <dbReference type="ARBA" id="ARBA00004673"/>
    </source>
</evidence>
<keyword evidence="6" id="KW-1003">Cell membrane</keyword>
<dbReference type="Gene3D" id="1.20.120.80">
    <property type="entry name" value="Cytochrome c oxidase, subunit III, four-helix bundle"/>
    <property type="match status" value="1"/>
</dbReference>
<evidence type="ECO:0000256" key="16">
    <source>
        <dbReference type="ARBA" id="ARBA00023136"/>
    </source>
</evidence>
<feature type="transmembrane region" description="Helical" evidence="19">
    <location>
        <begin position="32"/>
        <end position="54"/>
    </location>
</feature>
<feature type="transmembrane region" description="Helical" evidence="19">
    <location>
        <begin position="602"/>
        <end position="623"/>
    </location>
</feature>
<dbReference type="PRINTS" id="PR01165">
    <property type="entry name" value="CYCOXIDASEI"/>
</dbReference>
<feature type="transmembrane region" description="Helical" evidence="19">
    <location>
        <begin position="465"/>
        <end position="493"/>
    </location>
</feature>
<dbReference type="EC" id="7.1.1.9" evidence="4"/>
<evidence type="ECO:0000256" key="15">
    <source>
        <dbReference type="ARBA" id="ARBA00023008"/>
    </source>
</evidence>
<evidence type="ECO:0000259" key="20">
    <source>
        <dbReference type="PROSITE" id="PS50253"/>
    </source>
</evidence>
<feature type="transmembrane region" description="Helical" evidence="19">
    <location>
        <begin position="74"/>
        <end position="94"/>
    </location>
</feature>
<evidence type="ECO:0000256" key="6">
    <source>
        <dbReference type="ARBA" id="ARBA00022475"/>
    </source>
</evidence>
<evidence type="ECO:0000256" key="1">
    <source>
        <dbReference type="ARBA" id="ARBA00004651"/>
    </source>
</evidence>
<evidence type="ECO:0000256" key="10">
    <source>
        <dbReference type="ARBA" id="ARBA00022723"/>
    </source>
</evidence>
<keyword evidence="16 19" id="KW-0472">Membrane</keyword>
<feature type="transmembrane region" description="Helical" evidence="19">
    <location>
        <begin position="353"/>
        <end position="378"/>
    </location>
</feature>
<dbReference type="GO" id="GO:0046872">
    <property type="term" value="F:metal ion binding"/>
    <property type="evidence" value="ECO:0007669"/>
    <property type="project" value="UniProtKB-KW"/>
</dbReference>
<feature type="transmembrane region" description="Helical" evidence="19">
    <location>
        <begin position="807"/>
        <end position="825"/>
    </location>
</feature>
<dbReference type="InterPro" id="IPR014241">
    <property type="entry name" value="Cyt_c_oxidase_su1_bac"/>
</dbReference>
<evidence type="ECO:0000313" key="22">
    <source>
        <dbReference type="EMBL" id="SKA08617.1"/>
    </source>
</evidence>
<feature type="transmembrane region" description="Helical" evidence="19">
    <location>
        <begin position="317"/>
        <end position="341"/>
    </location>
</feature>
<keyword evidence="5 18" id="KW-0813">Transport</keyword>
<dbReference type="NCBIfam" id="TIGR02891">
    <property type="entry name" value="CtaD_CoxA"/>
    <property type="match status" value="1"/>
</dbReference>
<keyword evidence="13 19" id="KW-1133">Transmembrane helix</keyword>
<feature type="transmembrane region" description="Helical" evidence="19">
    <location>
        <begin position="199"/>
        <end position="225"/>
    </location>
</feature>
<comment type="catalytic activity">
    <reaction evidence="17">
        <text>4 Fe(II)-[cytochrome c] + O2 + 8 H(+)(in) = 4 Fe(III)-[cytochrome c] + 2 H2O + 4 H(+)(out)</text>
        <dbReference type="Rhea" id="RHEA:11436"/>
        <dbReference type="Rhea" id="RHEA-COMP:10350"/>
        <dbReference type="Rhea" id="RHEA-COMP:14399"/>
        <dbReference type="ChEBI" id="CHEBI:15377"/>
        <dbReference type="ChEBI" id="CHEBI:15378"/>
        <dbReference type="ChEBI" id="CHEBI:15379"/>
        <dbReference type="ChEBI" id="CHEBI:29033"/>
        <dbReference type="ChEBI" id="CHEBI:29034"/>
        <dbReference type="EC" id="7.1.1.9"/>
    </reaction>
</comment>
<dbReference type="Gene3D" id="1.20.210.10">
    <property type="entry name" value="Cytochrome c oxidase-like, subunit I domain"/>
    <property type="match status" value="1"/>
</dbReference>
<dbReference type="InterPro" id="IPR036927">
    <property type="entry name" value="Cyt_c_oxase-like_su1_sf"/>
</dbReference>
<dbReference type="SUPFAM" id="SSF81442">
    <property type="entry name" value="Cytochrome c oxidase subunit I-like"/>
    <property type="match status" value="1"/>
</dbReference>
<organism evidence="22 23">
    <name type="scientific">Lysobacter spongiicola DSM 21749</name>
    <dbReference type="NCBI Taxonomy" id="1122188"/>
    <lineage>
        <taxon>Bacteria</taxon>
        <taxon>Pseudomonadati</taxon>
        <taxon>Pseudomonadota</taxon>
        <taxon>Gammaproteobacteria</taxon>
        <taxon>Lysobacterales</taxon>
        <taxon>Lysobacteraceae</taxon>
        <taxon>Novilysobacter</taxon>
    </lineage>
</organism>
<dbReference type="PROSITE" id="PS00077">
    <property type="entry name" value="COX1_CUB"/>
    <property type="match status" value="1"/>
</dbReference>
<accession>A0A1T4QYG0</accession>
<dbReference type="GO" id="GO:0015990">
    <property type="term" value="P:electron transport coupled proton transport"/>
    <property type="evidence" value="ECO:0007669"/>
    <property type="project" value="InterPro"/>
</dbReference>
<dbReference type="EMBL" id="FUXP01000006">
    <property type="protein sequence ID" value="SKA08617.1"/>
    <property type="molecule type" value="Genomic_DNA"/>
</dbReference>
<dbReference type="InterPro" id="IPR000883">
    <property type="entry name" value="Cyt_C_Oxase_1"/>
</dbReference>
<evidence type="ECO:0000313" key="23">
    <source>
        <dbReference type="Proteomes" id="UP000190061"/>
    </source>
</evidence>
<reference evidence="22 23" key="1">
    <citation type="submission" date="2017-02" db="EMBL/GenBank/DDBJ databases">
        <authorList>
            <person name="Peterson S.W."/>
        </authorList>
    </citation>
    <scope>NUCLEOTIDE SEQUENCE [LARGE SCALE GENOMIC DNA]</scope>
    <source>
        <strain evidence="22 23">DSM 21749</strain>
    </source>
</reference>
<comment type="pathway">
    <text evidence="2">Energy metabolism; oxidative phosphorylation.</text>
</comment>
<evidence type="ECO:0000256" key="17">
    <source>
        <dbReference type="ARBA" id="ARBA00047816"/>
    </source>
</evidence>
<dbReference type="GO" id="GO:0006119">
    <property type="term" value="P:oxidative phosphorylation"/>
    <property type="evidence" value="ECO:0007669"/>
    <property type="project" value="UniProtKB-UniPathway"/>
</dbReference>
<evidence type="ECO:0000256" key="18">
    <source>
        <dbReference type="RuleBase" id="RU000370"/>
    </source>
</evidence>
<keyword evidence="10" id="KW-0479">Metal-binding</keyword>
<dbReference type="PANTHER" id="PTHR10422">
    <property type="entry name" value="CYTOCHROME C OXIDASE SUBUNIT 1"/>
    <property type="match status" value="1"/>
</dbReference>
<evidence type="ECO:0000256" key="8">
    <source>
        <dbReference type="ARBA" id="ARBA00022660"/>
    </source>
</evidence>
<feature type="transmembrane region" description="Helical" evidence="19">
    <location>
        <begin position="161"/>
        <end position="187"/>
    </location>
</feature>
<sequence>MDNSTPLARMHRTWANAPGLLGQLTAVNHSSVGLRFVFTGLAFMLVGGILAMFIRLQLAWPGNEVLSPERYNQFVTMHGTTMMFLFAVPVMEGFGMYLVPKMIGARDLPFPRMGAFGYWCYLFGGLFLYSSFLFGEAPDGGWFMYVPLANATFSPGMGPDFWLIGITFAEIAAVTGAVELIVAILLTRAPGMGIQRMPLFAWYMLVTAFMIAFGFPPLILASILLEIERAFGFAFFEPSRGGDPLLWQHLFWLFGHPEVYIIFLPAAGVVSTLIPTFARHPVVGYTWIVLAIIAMGFLSFGLWVHHMFAVGIPLLSLSFFSAASMAVAIPTGIQIFAWLATLWSGKPWLRVPMLYLVGFFFIFVLGGLTGVMVALVPFDWQVHDTHFVVAHLHYVLIGGMMFPLFAGLYYWLPLVSGRMPSESISRTGFWLVFIGFNLTFLPMHLTGMLGLPRRVYSYAPELGVSWLNLVSTAAGFLLAVGIVAILIDIALCFRHGRRGEGNPWGASTLEWAIPVPVPPYNFASIPTVDSGYPLWDRPETRAETARADGLLSDASHGHRELLGTGLLSAKPEQVIRISSSSWAPLLTALSIAALLACFIAKLYLLAAIALLPIIAMLGFWLWTTGDRHAPATRKAAPGLELPTQASARNAPGWWALVISLLIDGSLFASLVYAYFYLWLGAPVWPPPTSGTGGWMLPLLALGALIVSAVVAEWSLRANDAGRPVRLQFGLGVSAAAGVGFLALHALALAAVGPPQVHGYASVVWTLAGFHAVHLLVGVLISLFVLARSRRGLVDAVRRLEPRIATGYWRYVVGQGLVTWAVIHLFPRMVQ</sequence>
<evidence type="ECO:0000256" key="13">
    <source>
        <dbReference type="ARBA" id="ARBA00022989"/>
    </source>
</evidence>
<evidence type="ECO:0000256" key="3">
    <source>
        <dbReference type="ARBA" id="ARBA00009578"/>
    </source>
</evidence>
<feature type="transmembrane region" description="Helical" evidence="19">
    <location>
        <begin position="259"/>
        <end position="278"/>
    </location>
</feature>
<evidence type="ECO:0000256" key="7">
    <source>
        <dbReference type="ARBA" id="ARBA00022617"/>
    </source>
</evidence>
<feature type="domain" description="Heme-copper oxidase subunit III family profile" evidence="20">
    <location>
        <begin position="571"/>
        <end position="827"/>
    </location>
</feature>
<evidence type="ECO:0000256" key="14">
    <source>
        <dbReference type="ARBA" id="ARBA00023004"/>
    </source>
</evidence>
<dbReference type="PANTHER" id="PTHR10422:SF35">
    <property type="entry name" value="CYTOCHROME BO(3) UBIQUINOL OXIDASE SUBUNIT 1"/>
    <property type="match status" value="1"/>
</dbReference>
<keyword evidence="14" id="KW-0408">Iron</keyword>
<keyword evidence="23" id="KW-1185">Reference proteome</keyword>
<evidence type="ECO:0000256" key="9">
    <source>
        <dbReference type="ARBA" id="ARBA00022692"/>
    </source>
</evidence>
<dbReference type="STRING" id="1122188.SAMN02745674_01851"/>
<evidence type="ECO:0000256" key="12">
    <source>
        <dbReference type="ARBA" id="ARBA00022982"/>
    </source>
</evidence>
<feature type="transmembrane region" description="Helical" evidence="19">
    <location>
        <begin position="115"/>
        <end position="134"/>
    </location>
</feature>
<feature type="transmembrane region" description="Helical" evidence="19">
    <location>
        <begin position="574"/>
        <end position="596"/>
    </location>
</feature>
<dbReference type="Pfam" id="PF00115">
    <property type="entry name" value="COX1"/>
    <property type="match status" value="1"/>
</dbReference>
<gene>
    <name evidence="22" type="ORF">SAMN02745674_01851</name>
</gene>
<keyword evidence="12 18" id="KW-0249">Electron transport</keyword>
<feature type="transmembrane region" description="Helical" evidence="19">
    <location>
        <begin position="285"/>
        <end position="305"/>
    </location>
</feature>
<dbReference type="InterPro" id="IPR035973">
    <property type="entry name" value="Cyt_c_oxidase_su3-like_sf"/>
</dbReference>
<dbReference type="CDD" id="cd01662">
    <property type="entry name" value="Ubiquinol_Oxidase_I"/>
    <property type="match status" value="1"/>
</dbReference>
<comment type="similarity">
    <text evidence="3 18">Belongs to the heme-copper respiratory oxidase family.</text>
</comment>
<protein>
    <recommendedName>
        <fullName evidence="4">cytochrome-c oxidase</fullName>
        <ecNumber evidence="4">7.1.1.9</ecNumber>
    </recommendedName>
</protein>
<feature type="transmembrane region" description="Helical" evidence="19">
    <location>
        <begin position="390"/>
        <end position="412"/>
    </location>
</feature>
<keyword evidence="11" id="KW-1278">Translocase</keyword>
<evidence type="ECO:0000256" key="19">
    <source>
        <dbReference type="SAM" id="Phobius"/>
    </source>
</evidence>
<feature type="transmembrane region" description="Helical" evidence="19">
    <location>
        <begin position="763"/>
        <end position="786"/>
    </location>
</feature>
<keyword evidence="15" id="KW-0186">Copper</keyword>
<dbReference type="GO" id="GO:0020037">
    <property type="term" value="F:heme binding"/>
    <property type="evidence" value="ECO:0007669"/>
    <property type="project" value="InterPro"/>
</dbReference>
<keyword evidence="9 18" id="KW-0812">Transmembrane</keyword>
<proteinExistence type="inferred from homology"/>
<dbReference type="GO" id="GO:0022904">
    <property type="term" value="P:respiratory electron transport chain"/>
    <property type="evidence" value="ECO:0007669"/>
    <property type="project" value="InterPro"/>
</dbReference>
<dbReference type="InterPro" id="IPR013833">
    <property type="entry name" value="Cyt_c_oxidase_su3_a-hlx"/>
</dbReference>
<dbReference type="PROSITE" id="PS50855">
    <property type="entry name" value="COX1"/>
    <property type="match status" value="1"/>
</dbReference>
<keyword evidence="7 18" id="KW-0349">Heme</keyword>
<comment type="subcellular location">
    <subcellularLocation>
        <location evidence="1">Cell membrane</location>
        <topology evidence="1">Multi-pass membrane protein</topology>
    </subcellularLocation>
</comment>
<dbReference type="AlphaFoldDB" id="A0A1T4QYG0"/>
<dbReference type="Proteomes" id="UP000190061">
    <property type="component" value="Unassembled WGS sequence"/>
</dbReference>
<evidence type="ECO:0000256" key="5">
    <source>
        <dbReference type="ARBA" id="ARBA00022448"/>
    </source>
</evidence>
<dbReference type="InterPro" id="IPR023615">
    <property type="entry name" value="Cyt_c_Oxase_su1_BS"/>
</dbReference>
<dbReference type="UniPathway" id="UPA00705"/>
<keyword evidence="8 18" id="KW-0679">Respiratory chain</keyword>
<evidence type="ECO:0000256" key="4">
    <source>
        <dbReference type="ARBA" id="ARBA00012949"/>
    </source>
</evidence>
<dbReference type="InterPro" id="IPR000298">
    <property type="entry name" value="Cyt_c_oxidase-like_su3"/>
</dbReference>
<dbReference type="RefSeq" id="WP_078758516.1">
    <property type="nucleotide sequence ID" value="NZ_FUXP01000006.1"/>
</dbReference>
<evidence type="ECO:0000259" key="21">
    <source>
        <dbReference type="PROSITE" id="PS50855"/>
    </source>
</evidence>
<dbReference type="GO" id="GO:0005886">
    <property type="term" value="C:plasma membrane"/>
    <property type="evidence" value="ECO:0007669"/>
    <property type="project" value="UniProtKB-SubCell"/>
</dbReference>
<feature type="domain" description="Cytochrome oxidase subunit I profile" evidence="21">
    <location>
        <begin position="8"/>
        <end position="529"/>
    </location>
</feature>
<evidence type="ECO:0000256" key="11">
    <source>
        <dbReference type="ARBA" id="ARBA00022967"/>
    </source>
</evidence>
<feature type="transmembrane region" description="Helical" evidence="19">
    <location>
        <begin position="727"/>
        <end position="751"/>
    </location>
</feature>